<accession>A0A6G1I227</accession>
<dbReference type="AlphaFoldDB" id="A0A6G1I227"/>
<dbReference type="OrthoDB" id="3945787at2759"/>
<dbReference type="Proteomes" id="UP000799640">
    <property type="component" value="Unassembled WGS sequence"/>
</dbReference>
<gene>
    <name evidence="1" type="ORF">EJ06DRAFT_372252</name>
</gene>
<name>A0A6G1I227_9PEZI</name>
<evidence type="ECO:0000313" key="2">
    <source>
        <dbReference type="Proteomes" id="UP000799640"/>
    </source>
</evidence>
<keyword evidence="2" id="KW-1185">Reference proteome</keyword>
<dbReference type="EMBL" id="ML996692">
    <property type="protein sequence ID" value="KAF2402035.1"/>
    <property type="molecule type" value="Genomic_DNA"/>
</dbReference>
<sequence>MSRSYITNASGTPVIATRTQYTSTLFTMYTNTSIPTLRLCDGIPRVLAPTETPVTLTFPSATALSVEEIFPGPRPTCTLEDANCPAAYAAYDSSTFSYLSSTLFAFFASKKSGTLPNFAFQTLAPPCTRIRSCPTPAPTATCRLTAQRGTLFYWPAPSSNLCGAPAAPSTHHGRPNHAVYSGTTLTSPSALLILRSLGAESATVLPPRPTPANNGMYRPYDPYFAPCGRRVNATMVLAPSALSSLRPTFFPTYMDHAYTRYGSSRAPHSFNIGDLPPGSVGWEAYAAAKGCNTLLSDDVACPKTIEAGYRPLLAVPGAAAGAGIGGDFGGCAVEGVGEVMYVPITGGKVEGPSTTRYEATVTVGPTVSAVLPAQWVRLVRAVETGVA</sequence>
<organism evidence="1 2">
    <name type="scientific">Trichodelitschia bisporula</name>
    <dbReference type="NCBI Taxonomy" id="703511"/>
    <lineage>
        <taxon>Eukaryota</taxon>
        <taxon>Fungi</taxon>
        <taxon>Dikarya</taxon>
        <taxon>Ascomycota</taxon>
        <taxon>Pezizomycotina</taxon>
        <taxon>Dothideomycetes</taxon>
        <taxon>Dothideomycetes incertae sedis</taxon>
        <taxon>Phaeotrichales</taxon>
        <taxon>Phaeotrichaceae</taxon>
        <taxon>Trichodelitschia</taxon>
    </lineage>
</organism>
<reference evidence="1" key="1">
    <citation type="journal article" date="2020" name="Stud. Mycol.">
        <title>101 Dothideomycetes genomes: a test case for predicting lifestyles and emergence of pathogens.</title>
        <authorList>
            <person name="Haridas S."/>
            <person name="Albert R."/>
            <person name="Binder M."/>
            <person name="Bloem J."/>
            <person name="Labutti K."/>
            <person name="Salamov A."/>
            <person name="Andreopoulos B."/>
            <person name="Baker S."/>
            <person name="Barry K."/>
            <person name="Bills G."/>
            <person name="Bluhm B."/>
            <person name="Cannon C."/>
            <person name="Castanera R."/>
            <person name="Culley D."/>
            <person name="Daum C."/>
            <person name="Ezra D."/>
            <person name="Gonzalez J."/>
            <person name="Henrissat B."/>
            <person name="Kuo A."/>
            <person name="Liang C."/>
            <person name="Lipzen A."/>
            <person name="Lutzoni F."/>
            <person name="Magnuson J."/>
            <person name="Mondo S."/>
            <person name="Nolan M."/>
            <person name="Ohm R."/>
            <person name="Pangilinan J."/>
            <person name="Park H.-J."/>
            <person name="Ramirez L."/>
            <person name="Alfaro M."/>
            <person name="Sun H."/>
            <person name="Tritt A."/>
            <person name="Yoshinaga Y."/>
            <person name="Zwiers L.-H."/>
            <person name="Turgeon B."/>
            <person name="Goodwin S."/>
            <person name="Spatafora J."/>
            <person name="Crous P."/>
            <person name="Grigoriev I."/>
        </authorList>
    </citation>
    <scope>NUCLEOTIDE SEQUENCE</scope>
    <source>
        <strain evidence="1">CBS 262.69</strain>
    </source>
</reference>
<protein>
    <submittedName>
        <fullName evidence="1">Uncharacterized protein</fullName>
    </submittedName>
</protein>
<evidence type="ECO:0000313" key="1">
    <source>
        <dbReference type="EMBL" id="KAF2402035.1"/>
    </source>
</evidence>
<proteinExistence type="predicted"/>